<accession>L0H2C7</accession>
<dbReference type="GO" id="GO:0009236">
    <property type="term" value="P:cobalamin biosynthetic process"/>
    <property type="evidence" value="ECO:0007669"/>
    <property type="project" value="UniProtKB-UniRule"/>
</dbReference>
<evidence type="ECO:0000256" key="14">
    <source>
        <dbReference type="ARBA" id="ARBA00025228"/>
    </source>
</evidence>
<dbReference type="Pfam" id="PF02654">
    <property type="entry name" value="CobS"/>
    <property type="match status" value="1"/>
</dbReference>
<comment type="similarity">
    <text evidence="4 19">Belongs to the CobS family.</text>
</comment>
<dbReference type="NCBIfam" id="NF001278">
    <property type="entry name" value="PRK00235.1-5"/>
    <property type="match status" value="1"/>
</dbReference>
<keyword evidence="7 19" id="KW-1003">Cell membrane</keyword>
<feature type="transmembrane region" description="Helical" evidence="19">
    <location>
        <begin position="183"/>
        <end position="213"/>
    </location>
</feature>
<evidence type="ECO:0000256" key="17">
    <source>
        <dbReference type="ARBA" id="ARBA00048623"/>
    </source>
</evidence>
<evidence type="ECO:0000256" key="4">
    <source>
        <dbReference type="ARBA" id="ARBA00010561"/>
    </source>
</evidence>
<comment type="pathway">
    <text evidence="3 19">Cofactor biosynthesis; adenosylcobalamin biosynthesis; adenosylcobalamin from cob(II)yrinate a,c-diamide: step 7/7.</text>
</comment>
<evidence type="ECO:0000256" key="16">
    <source>
        <dbReference type="ARBA" id="ARBA00032853"/>
    </source>
</evidence>
<dbReference type="GO" id="GO:0008818">
    <property type="term" value="F:cobalamin 5'-phosphate synthase activity"/>
    <property type="evidence" value="ECO:0007669"/>
    <property type="project" value="UniProtKB-UniRule"/>
</dbReference>
<dbReference type="PATRIC" id="fig|765912.4.peg.3052"/>
<dbReference type="PANTHER" id="PTHR34148:SF1">
    <property type="entry name" value="ADENOSYLCOBINAMIDE-GDP RIBAZOLETRANSFERASE"/>
    <property type="match status" value="1"/>
</dbReference>
<comment type="function">
    <text evidence="14 19">Joins adenosylcobinamide-GDP and alpha-ribazole to generate adenosylcobalamin (Ado-cobalamin). Also synthesizes adenosylcobalamin 5'-phosphate from adenosylcobinamide-GDP and alpha-ribazole 5'-phosphate.</text>
</comment>
<keyword evidence="8 19" id="KW-0169">Cobalamin biosynthesis</keyword>
<evidence type="ECO:0000256" key="12">
    <source>
        <dbReference type="ARBA" id="ARBA00022989"/>
    </source>
</evidence>
<dbReference type="NCBIfam" id="TIGR00317">
    <property type="entry name" value="cobS"/>
    <property type="match status" value="1"/>
</dbReference>
<evidence type="ECO:0000256" key="19">
    <source>
        <dbReference type="HAMAP-Rule" id="MF_00719"/>
    </source>
</evidence>
<sequence length="250" mass="26231">MGSILLRACLIACRFLTRLPLPDPGVVDEPEVGRSALFYPLVGLLIGAPLWLAAVMLDGAPVVVAAVLVLCLWVWVTGGLHLDGLGDSADGWLGGIGSRERTLEIMRDPRAGAMAVIAIGLLLLTKWSALQALLTMGHAAYLLWIPLLARAVLVLALLTTPYARPQGMASASVAYLPRPWARIAIAAALLVVLMLGGAAGLLAIATALGLFLGWRRLVMERLNGFTGDTAGALVELAEGLVLIVLVLVPL</sequence>
<feature type="transmembrane region" description="Helical" evidence="19">
    <location>
        <begin position="36"/>
        <end position="55"/>
    </location>
</feature>
<dbReference type="InterPro" id="IPR003805">
    <property type="entry name" value="CobS"/>
</dbReference>
<evidence type="ECO:0000256" key="9">
    <source>
        <dbReference type="ARBA" id="ARBA00022679"/>
    </source>
</evidence>
<evidence type="ECO:0000256" key="1">
    <source>
        <dbReference type="ARBA" id="ARBA00001946"/>
    </source>
</evidence>
<evidence type="ECO:0000256" key="10">
    <source>
        <dbReference type="ARBA" id="ARBA00022692"/>
    </source>
</evidence>
<protein>
    <recommendedName>
        <fullName evidence="6 19">Adenosylcobinamide-GDP ribazoletransferase</fullName>
        <ecNumber evidence="5 19">2.7.8.26</ecNumber>
    </recommendedName>
    <alternativeName>
        <fullName evidence="16 19">Cobalamin synthase</fullName>
    </alternativeName>
    <alternativeName>
        <fullName evidence="15 19">Cobalamin-5'-phosphate synthase</fullName>
    </alternativeName>
</protein>
<dbReference type="KEGG" id="tmb:Thimo_3122"/>
<keyword evidence="11 19" id="KW-0460">Magnesium</keyword>
<dbReference type="OrthoDB" id="9794626at2"/>
<dbReference type="RefSeq" id="WP_015281933.1">
    <property type="nucleotide sequence ID" value="NC_019940.1"/>
</dbReference>
<evidence type="ECO:0000256" key="13">
    <source>
        <dbReference type="ARBA" id="ARBA00023136"/>
    </source>
</evidence>
<dbReference type="EC" id="2.7.8.26" evidence="5 19"/>
<feature type="transmembrane region" description="Helical" evidence="19">
    <location>
        <begin position="62"/>
        <end position="82"/>
    </location>
</feature>
<reference evidence="20 21" key="1">
    <citation type="submission" date="2011-09" db="EMBL/GenBank/DDBJ databases">
        <title>Complete sequence of chromosome of Thioflavicoccus mobilis 8321.</title>
        <authorList>
            <consortium name="US DOE Joint Genome Institute"/>
            <person name="Lucas S."/>
            <person name="Han J."/>
            <person name="Lapidus A."/>
            <person name="Cheng J.-F."/>
            <person name="Goodwin L."/>
            <person name="Pitluck S."/>
            <person name="Peters L."/>
            <person name="Ovchinnikova G."/>
            <person name="Lu M."/>
            <person name="Detter J.C."/>
            <person name="Han C."/>
            <person name="Tapia R."/>
            <person name="Land M."/>
            <person name="Hauser L."/>
            <person name="Kyrpides N."/>
            <person name="Ivanova N."/>
            <person name="Pagani I."/>
            <person name="Vogl K."/>
            <person name="Liu Z."/>
            <person name="Imhoff J."/>
            <person name="Thiel V."/>
            <person name="Frigaard N.-U."/>
            <person name="Bryant D."/>
            <person name="Woyke T."/>
        </authorList>
    </citation>
    <scope>NUCLEOTIDE SEQUENCE [LARGE SCALE GENOMIC DNA]</scope>
    <source>
        <strain evidence="20 21">8321</strain>
    </source>
</reference>
<dbReference type="eggNOG" id="COG0368">
    <property type="taxonomic scope" value="Bacteria"/>
</dbReference>
<dbReference type="STRING" id="765912.Thimo_3122"/>
<feature type="transmembrane region" description="Helical" evidence="19">
    <location>
        <begin position="111"/>
        <end position="129"/>
    </location>
</feature>
<comment type="subcellular location">
    <subcellularLocation>
        <location evidence="2 19">Cell membrane</location>
        <topology evidence="2 19">Multi-pass membrane protein</topology>
    </subcellularLocation>
</comment>
<keyword evidence="10 19" id="KW-0812">Transmembrane</keyword>
<dbReference type="UniPathway" id="UPA00148">
    <property type="reaction ID" value="UER00238"/>
</dbReference>
<evidence type="ECO:0000256" key="18">
    <source>
        <dbReference type="ARBA" id="ARBA00049504"/>
    </source>
</evidence>
<proteinExistence type="inferred from homology"/>
<dbReference type="AlphaFoldDB" id="L0H2C7"/>
<dbReference type="GO" id="GO:0051073">
    <property type="term" value="F:adenosylcobinamide-GDP ribazoletransferase activity"/>
    <property type="evidence" value="ECO:0007669"/>
    <property type="project" value="UniProtKB-UniRule"/>
</dbReference>
<comment type="cofactor">
    <cofactor evidence="1 19">
        <name>Mg(2+)</name>
        <dbReference type="ChEBI" id="CHEBI:18420"/>
    </cofactor>
</comment>
<evidence type="ECO:0000256" key="8">
    <source>
        <dbReference type="ARBA" id="ARBA00022573"/>
    </source>
</evidence>
<evidence type="ECO:0000256" key="2">
    <source>
        <dbReference type="ARBA" id="ARBA00004651"/>
    </source>
</evidence>
<dbReference type="HOGENOM" id="CLU_057426_3_1_6"/>
<dbReference type="Proteomes" id="UP000010816">
    <property type="component" value="Chromosome"/>
</dbReference>
<evidence type="ECO:0000256" key="3">
    <source>
        <dbReference type="ARBA" id="ARBA00004663"/>
    </source>
</evidence>
<dbReference type="EMBL" id="CP003051">
    <property type="protein sequence ID" value="AGA91805.1"/>
    <property type="molecule type" value="Genomic_DNA"/>
</dbReference>
<dbReference type="HAMAP" id="MF_00719">
    <property type="entry name" value="CobS"/>
    <property type="match status" value="1"/>
</dbReference>
<evidence type="ECO:0000313" key="21">
    <source>
        <dbReference type="Proteomes" id="UP000010816"/>
    </source>
</evidence>
<dbReference type="GO" id="GO:0005886">
    <property type="term" value="C:plasma membrane"/>
    <property type="evidence" value="ECO:0007669"/>
    <property type="project" value="UniProtKB-SubCell"/>
</dbReference>
<evidence type="ECO:0000256" key="5">
    <source>
        <dbReference type="ARBA" id="ARBA00013200"/>
    </source>
</evidence>
<comment type="catalytic activity">
    <reaction evidence="18 19">
        <text>alpha-ribazole 5'-phosphate + adenosylcob(III)inamide-GDP = adenosylcob(III)alamin 5'-phosphate + GMP + H(+)</text>
        <dbReference type="Rhea" id="RHEA:23560"/>
        <dbReference type="ChEBI" id="CHEBI:15378"/>
        <dbReference type="ChEBI" id="CHEBI:57918"/>
        <dbReference type="ChEBI" id="CHEBI:58115"/>
        <dbReference type="ChEBI" id="CHEBI:60487"/>
        <dbReference type="ChEBI" id="CHEBI:60493"/>
        <dbReference type="EC" id="2.7.8.26"/>
    </reaction>
</comment>
<keyword evidence="21" id="KW-1185">Reference proteome</keyword>
<keyword evidence="9 19" id="KW-0808">Transferase</keyword>
<comment type="catalytic activity">
    <reaction evidence="17 19">
        <text>alpha-ribazole + adenosylcob(III)inamide-GDP = adenosylcob(III)alamin + GMP + H(+)</text>
        <dbReference type="Rhea" id="RHEA:16049"/>
        <dbReference type="ChEBI" id="CHEBI:10329"/>
        <dbReference type="ChEBI" id="CHEBI:15378"/>
        <dbReference type="ChEBI" id="CHEBI:18408"/>
        <dbReference type="ChEBI" id="CHEBI:58115"/>
        <dbReference type="ChEBI" id="CHEBI:60487"/>
        <dbReference type="EC" id="2.7.8.26"/>
    </reaction>
</comment>
<name>L0H2C7_9GAMM</name>
<gene>
    <name evidence="19" type="primary">cobS</name>
    <name evidence="20" type="ORF">Thimo_3122</name>
</gene>
<evidence type="ECO:0000256" key="15">
    <source>
        <dbReference type="ARBA" id="ARBA00032605"/>
    </source>
</evidence>
<evidence type="ECO:0000256" key="6">
    <source>
        <dbReference type="ARBA" id="ARBA00015850"/>
    </source>
</evidence>
<evidence type="ECO:0000256" key="7">
    <source>
        <dbReference type="ARBA" id="ARBA00022475"/>
    </source>
</evidence>
<evidence type="ECO:0000256" key="11">
    <source>
        <dbReference type="ARBA" id="ARBA00022842"/>
    </source>
</evidence>
<keyword evidence="12 19" id="KW-1133">Transmembrane helix</keyword>
<organism evidence="20 21">
    <name type="scientific">Thioflavicoccus mobilis 8321</name>
    <dbReference type="NCBI Taxonomy" id="765912"/>
    <lineage>
        <taxon>Bacteria</taxon>
        <taxon>Pseudomonadati</taxon>
        <taxon>Pseudomonadota</taxon>
        <taxon>Gammaproteobacteria</taxon>
        <taxon>Chromatiales</taxon>
        <taxon>Chromatiaceae</taxon>
        <taxon>Thioflavicoccus</taxon>
    </lineage>
</organism>
<feature type="transmembrane region" description="Helical" evidence="19">
    <location>
        <begin position="141"/>
        <end position="163"/>
    </location>
</feature>
<keyword evidence="13 19" id="KW-0472">Membrane</keyword>
<dbReference type="PANTHER" id="PTHR34148">
    <property type="entry name" value="ADENOSYLCOBINAMIDE-GDP RIBAZOLETRANSFERASE"/>
    <property type="match status" value="1"/>
</dbReference>
<evidence type="ECO:0000313" key="20">
    <source>
        <dbReference type="EMBL" id="AGA91805.1"/>
    </source>
</evidence>